<evidence type="ECO:0000313" key="2">
    <source>
        <dbReference type="Proteomes" id="UP000061468"/>
    </source>
</evidence>
<accession>A0AAC8XNU5</accession>
<name>A0AAC8XNU5_9ALTE</name>
<evidence type="ECO:0008006" key="3">
    <source>
        <dbReference type="Google" id="ProtNLM"/>
    </source>
</evidence>
<proteinExistence type="predicted"/>
<dbReference type="RefSeq" id="WP_015068551.1">
    <property type="nucleotide sequence ID" value="NZ_CAKMLI010000020.1"/>
</dbReference>
<reference evidence="1 2" key="1">
    <citation type="submission" date="2015-12" db="EMBL/GenBank/DDBJ databases">
        <title>Intraspecies pangenome expansion in the marine bacterium Alteromonas.</title>
        <authorList>
            <person name="Lopez-Perez M."/>
            <person name="Rodriguez-Valera F."/>
        </authorList>
    </citation>
    <scope>NUCLEOTIDE SEQUENCE [LARGE SCALE GENOMIC DNA]</scope>
    <source>
        <strain evidence="1 2">UM8</strain>
        <plasmid evidence="1 2">pAMEDUM8_300</plasmid>
    </source>
</reference>
<evidence type="ECO:0000313" key="1">
    <source>
        <dbReference type="EMBL" id="AMJ80734.1"/>
    </source>
</evidence>
<geneLocation type="plasmid" evidence="1 2">
    <name>pAMEDUM8_300</name>
</geneLocation>
<sequence length="339" mass="36940">MKKCIYCITALVLMGCSSMQPLELKTSIEYKPDITLQDASDLASEVAGEYADRSREDYKELVKADQYLLHAAAVGIIGVASSAHADVLTTASLFGGYVGAQKAYTGPLGKAKLYLEAASAAQCVEKHAARLIPEVKKLDDKSFSIFALQSDLNDELSKLKAAIGHFDMAYARLQGKDKEEFDSDLAKVNLGGFSSFDEIYQFGKSSLESIQATIRQVKDLPFLIIDKLQQIDLEVTRRFITETVDIDTVIATLKQGQSSPPVESVPEQQSLQGVDKGAPEGFFDMNDLQLTQTATQDVLNLSKQVVYLSNLYASLDLSPLTKNANSIKSCVVATVQVND</sequence>
<keyword evidence="1" id="KW-0614">Plasmid</keyword>
<dbReference type="EMBL" id="CP013929">
    <property type="protein sequence ID" value="AMJ80734.1"/>
    <property type="molecule type" value="Genomic_DNA"/>
</dbReference>
<organism evidence="1 2">
    <name type="scientific">Alteromonas mediterranea</name>
    <dbReference type="NCBI Taxonomy" id="314275"/>
    <lineage>
        <taxon>Bacteria</taxon>
        <taxon>Pseudomonadati</taxon>
        <taxon>Pseudomonadota</taxon>
        <taxon>Gammaproteobacteria</taxon>
        <taxon>Alteromonadales</taxon>
        <taxon>Alteromonadaceae</taxon>
        <taxon>Alteromonas/Salinimonas group</taxon>
        <taxon>Alteromonas</taxon>
    </lineage>
</organism>
<dbReference type="AlphaFoldDB" id="A0AAC8XNU5"/>
<protein>
    <recommendedName>
        <fullName evidence="3">Lipoprotein</fullName>
    </recommendedName>
</protein>
<gene>
    <name evidence="1" type="ORF">AV942_20335</name>
</gene>
<dbReference type="Proteomes" id="UP000061468">
    <property type="component" value="Plasmid pAMEDUM8_300"/>
</dbReference>
<dbReference type="PROSITE" id="PS51257">
    <property type="entry name" value="PROKAR_LIPOPROTEIN"/>
    <property type="match status" value="1"/>
</dbReference>